<dbReference type="SUPFAM" id="SSF82784">
    <property type="entry name" value="OsmC-like"/>
    <property type="match status" value="1"/>
</dbReference>
<gene>
    <name evidence="1" type="ORF">CAT723_12230</name>
</gene>
<dbReference type="InterPro" id="IPR036102">
    <property type="entry name" value="OsmC/Ohrsf"/>
</dbReference>
<evidence type="ECO:0000313" key="2">
    <source>
        <dbReference type="Proteomes" id="UP001054925"/>
    </source>
</evidence>
<dbReference type="EMBL" id="BQKK01000002">
    <property type="protein sequence ID" value="GJN42744.1"/>
    <property type="molecule type" value="Genomic_DNA"/>
</dbReference>
<sequence>MAMKATRTNLNEYTVTNQDGTSLKVSPHGTPGAFSPGELLQAALLGCATLSADLQLAHMLGKDFEAEASVKSTEEDNHISDMLFEFLIQTEGRDEQEREKIVKAAAKKIDQLCIVKRSLNKGINTETDITAEP</sequence>
<organism evidence="1 2">
    <name type="scientific">Corynebacterium ammoniagenes</name>
    <name type="common">Brevibacterium ammoniagenes</name>
    <dbReference type="NCBI Taxonomy" id="1697"/>
    <lineage>
        <taxon>Bacteria</taxon>
        <taxon>Bacillati</taxon>
        <taxon>Actinomycetota</taxon>
        <taxon>Actinomycetes</taxon>
        <taxon>Mycobacteriales</taxon>
        <taxon>Corynebacteriaceae</taxon>
        <taxon>Corynebacterium</taxon>
    </lineage>
</organism>
<comment type="caution">
    <text evidence="1">The sequence shown here is derived from an EMBL/GenBank/DDBJ whole genome shotgun (WGS) entry which is preliminary data.</text>
</comment>
<proteinExistence type="predicted"/>
<protein>
    <submittedName>
        <fullName evidence="1">Osmotically inducible protein C</fullName>
    </submittedName>
</protein>
<dbReference type="Pfam" id="PF02566">
    <property type="entry name" value="OsmC"/>
    <property type="match status" value="1"/>
</dbReference>
<dbReference type="InterPro" id="IPR003718">
    <property type="entry name" value="OsmC/Ohr_fam"/>
</dbReference>
<name>A0AAV5G2D8_CORAM</name>
<evidence type="ECO:0000313" key="1">
    <source>
        <dbReference type="EMBL" id="GJN42744.1"/>
    </source>
</evidence>
<dbReference type="InterPro" id="IPR015946">
    <property type="entry name" value="KH_dom-like_a/b"/>
</dbReference>
<dbReference type="Proteomes" id="UP001054925">
    <property type="component" value="Unassembled WGS sequence"/>
</dbReference>
<dbReference type="RefSeq" id="WP_003848473.1">
    <property type="nucleotide sequence ID" value="NZ_BQKK01000002.1"/>
</dbReference>
<dbReference type="AlphaFoldDB" id="A0AAV5G2D8"/>
<dbReference type="Gene3D" id="3.30.300.20">
    <property type="match status" value="1"/>
</dbReference>
<accession>A0AAV5G2D8</accession>
<reference evidence="1" key="1">
    <citation type="submission" date="2021-12" db="EMBL/GenBank/DDBJ databases">
        <title>Draft genome sequence of Corynebacterium ammoniagenes strain T-723.</title>
        <authorList>
            <person name="Matsuzawa M."/>
            <person name="Hiratani M."/>
            <person name="Abe I."/>
            <person name="Tsuji Y."/>
            <person name="Nakamura J."/>
        </authorList>
    </citation>
    <scope>NUCLEOTIDE SEQUENCE</scope>
    <source>
        <strain evidence="1">T-723</strain>
    </source>
</reference>